<evidence type="ECO:0000256" key="8">
    <source>
        <dbReference type="ARBA" id="ARBA00022982"/>
    </source>
</evidence>
<evidence type="ECO:0000256" key="13">
    <source>
        <dbReference type="SAM" id="Phobius"/>
    </source>
</evidence>
<feature type="transmembrane region" description="Helical" evidence="13">
    <location>
        <begin position="133"/>
        <end position="157"/>
    </location>
</feature>
<evidence type="ECO:0000256" key="2">
    <source>
        <dbReference type="ARBA" id="ARBA00009819"/>
    </source>
</evidence>
<keyword evidence="10 12" id="KW-0408">Iron</keyword>
<proteinExistence type="inferred from homology"/>
<dbReference type="EC" id="1.10.3.-" evidence="15"/>
<evidence type="ECO:0000256" key="7">
    <source>
        <dbReference type="ARBA" id="ARBA00022723"/>
    </source>
</evidence>
<dbReference type="Proteomes" id="UP001332192">
    <property type="component" value="Chromosome"/>
</dbReference>
<dbReference type="SUPFAM" id="SSF46626">
    <property type="entry name" value="Cytochrome c"/>
    <property type="match status" value="1"/>
</dbReference>
<feature type="domain" description="Cytochrome c" evidence="14">
    <location>
        <begin position="360"/>
        <end position="453"/>
    </location>
</feature>
<gene>
    <name evidence="15" type="ORF">U7230_10350</name>
</gene>
<feature type="transmembrane region" description="Helical" evidence="13">
    <location>
        <begin position="285"/>
        <end position="304"/>
    </location>
</feature>
<evidence type="ECO:0000256" key="9">
    <source>
        <dbReference type="ARBA" id="ARBA00022989"/>
    </source>
</evidence>
<evidence type="ECO:0000256" key="5">
    <source>
        <dbReference type="ARBA" id="ARBA00022617"/>
    </source>
</evidence>
<sequence length="453" mass="49872">MNYPIWDVPRLGGPLLIAIVSILHVYVAMFAVGGSWYLVAAERWARRTQNADLLAYVKNHSRFFLLLTVVFGALTGVGIWFTIGLINPQTTSVLIRTFVWGWAMEWVFFILEIASILLYVASWDRADGRTHLLYGYSYVVGSTMSLVIINGILSFMLTPGRWLETGNFWDGFFNPTYLPSLVGRIAAAAALAGLWGLFTGVKIGSRELREQVVRFASWWLVPPMVVLPLSAVWYVAVVPSGPRSLVMGGAAAVSIMFMLSLALSVVIFAVGALGPLRRPALASSALAWTLLAAGLITTGGTEWVREGIRKPYTIYGYLYSNGVFAWQERQLAEAGVLSQARFARPDLARVATAGMADPAQQIAVGAEIFRLQCSSCHVLDGYNDVKPLVKGWSEQYIDFQLSHLDMLKGYMPPFFGTTEERQALARWLATLNPATEATQAEAPRRPLPGEPVL</sequence>
<dbReference type="EMBL" id="CP141615">
    <property type="protein sequence ID" value="WRP16494.1"/>
    <property type="molecule type" value="Genomic_DNA"/>
</dbReference>
<keyword evidence="11 13" id="KW-0472">Membrane</keyword>
<keyword evidence="7 12" id="KW-0479">Metal-binding</keyword>
<keyword evidence="16" id="KW-1185">Reference proteome</keyword>
<keyword evidence="15" id="KW-0560">Oxidoreductase</keyword>
<name>A0ABZ1BUM6_9FIRM</name>
<keyword evidence="8" id="KW-0249">Electron transport</keyword>
<feature type="transmembrane region" description="Helical" evidence="13">
    <location>
        <begin position="15"/>
        <end position="39"/>
    </location>
</feature>
<keyword evidence="6 13" id="KW-0812">Transmembrane</keyword>
<feature type="transmembrane region" description="Helical" evidence="13">
    <location>
        <begin position="63"/>
        <end position="86"/>
    </location>
</feature>
<comment type="similarity">
    <text evidence="2">Belongs to the cytochrome ubiquinol oxidase subunit 1 family.</text>
</comment>
<evidence type="ECO:0000256" key="11">
    <source>
        <dbReference type="ARBA" id="ARBA00023136"/>
    </source>
</evidence>
<keyword evidence="4" id="KW-1003">Cell membrane</keyword>
<evidence type="ECO:0000313" key="16">
    <source>
        <dbReference type="Proteomes" id="UP001332192"/>
    </source>
</evidence>
<dbReference type="InterPro" id="IPR002585">
    <property type="entry name" value="Cyt-d_ubiquinol_oxidase_su_1"/>
</dbReference>
<dbReference type="Gene3D" id="1.10.760.10">
    <property type="entry name" value="Cytochrome c-like domain"/>
    <property type="match status" value="1"/>
</dbReference>
<dbReference type="InterPro" id="IPR009056">
    <property type="entry name" value="Cyt_c-like_dom"/>
</dbReference>
<dbReference type="Pfam" id="PF13442">
    <property type="entry name" value="Cytochrome_CBB3"/>
    <property type="match status" value="1"/>
</dbReference>
<evidence type="ECO:0000259" key="14">
    <source>
        <dbReference type="PROSITE" id="PS51007"/>
    </source>
</evidence>
<evidence type="ECO:0000256" key="10">
    <source>
        <dbReference type="ARBA" id="ARBA00023004"/>
    </source>
</evidence>
<dbReference type="RefSeq" id="WP_324715767.1">
    <property type="nucleotide sequence ID" value="NZ_CP141615.1"/>
</dbReference>
<reference evidence="15 16" key="1">
    <citation type="journal article" date="2024" name="Front. Microbiol.">
        <title>Novel thermophilic genera Geochorda gen. nov. and Carboxydochorda gen. nov. from the deep terrestrial subsurface reveal the ecophysiological diversity in the class Limnochordia.</title>
        <authorList>
            <person name="Karnachuk O.V."/>
            <person name="Lukina A.P."/>
            <person name="Avakyan M.R."/>
            <person name="Kadnikov V.V."/>
            <person name="Begmatov S."/>
            <person name="Beletsky A.V."/>
            <person name="Vlasova K.G."/>
            <person name="Novikov A.A."/>
            <person name="Shcherbakova V.A."/>
            <person name="Mardanov A.V."/>
            <person name="Ravin N.V."/>
        </authorList>
    </citation>
    <scope>NUCLEOTIDE SEQUENCE [LARGE SCALE GENOMIC DNA]</scope>
    <source>
        <strain evidence="15 16">L945</strain>
    </source>
</reference>
<evidence type="ECO:0000256" key="3">
    <source>
        <dbReference type="ARBA" id="ARBA00022448"/>
    </source>
</evidence>
<evidence type="ECO:0000256" key="4">
    <source>
        <dbReference type="ARBA" id="ARBA00022475"/>
    </source>
</evidence>
<protein>
    <submittedName>
        <fullName evidence="15">Cytochrome ubiquinol oxidase subunit I</fullName>
        <ecNumber evidence="15">1.10.3.-</ecNumber>
    </submittedName>
</protein>
<dbReference type="GO" id="GO:0016491">
    <property type="term" value="F:oxidoreductase activity"/>
    <property type="evidence" value="ECO:0007669"/>
    <property type="project" value="UniProtKB-KW"/>
</dbReference>
<keyword evidence="9 13" id="KW-1133">Transmembrane helix</keyword>
<dbReference type="PROSITE" id="PS51007">
    <property type="entry name" value="CYTC"/>
    <property type="match status" value="1"/>
</dbReference>
<evidence type="ECO:0000256" key="1">
    <source>
        <dbReference type="ARBA" id="ARBA00004651"/>
    </source>
</evidence>
<feature type="transmembrane region" description="Helical" evidence="13">
    <location>
        <begin position="218"/>
        <end position="237"/>
    </location>
</feature>
<keyword evidence="5 12" id="KW-0349">Heme</keyword>
<feature type="transmembrane region" description="Helical" evidence="13">
    <location>
        <begin position="249"/>
        <end position="273"/>
    </location>
</feature>
<evidence type="ECO:0000256" key="12">
    <source>
        <dbReference type="PROSITE-ProRule" id="PRU00433"/>
    </source>
</evidence>
<evidence type="ECO:0000313" key="15">
    <source>
        <dbReference type="EMBL" id="WRP16494.1"/>
    </source>
</evidence>
<feature type="transmembrane region" description="Helical" evidence="13">
    <location>
        <begin position="177"/>
        <end position="198"/>
    </location>
</feature>
<evidence type="ECO:0000256" key="6">
    <source>
        <dbReference type="ARBA" id="ARBA00022692"/>
    </source>
</evidence>
<dbReference type="Pfam" id="PF01654">
    <property type="entry name" value="Cyt_bd_oxida_I"/>
    <property type="match status" value="1"/>
</dbReference>
<dbReference type="InterPro" id="IPR036909">
    <property type="entry name" value="Cyt_c-like_dom_sf"/>
</dbReference>
<accession>A0ABZ1BUM6</accession>
<comment type="subcellular location">
    <subcellularLocation>
        <location evidence="1">Cell membrane</location>
        <topology evidence="1">Multi-pass membrane protein</topology>
    </subcellularLocation>
</comment>
<feature type="transmembrane region" description="Helical" evidence="13">
    <location>
        <begin position="98"/>
        <end position="121"/>
    </location>
</feature>
<keyword evidence="3" id="KW-0813">Transport</keyword>
<organism evidence="15 16">
    <name type="scientific">Carboxydichorda subterranea</name>
    <dbReference type="NCBI Taxonomy" id="3109565"/>
    <lineage>
        <taxon>Bacteria</taxon>
        <taxon>Bacillati</taxon>
        <taxon>Bacillota</taxon>
        <taxon>Limnochordia</taxon>
        <taxon>Limnochordales</taxon>
        <taxon>Geochordaceae</taxon>
        <taxon>Carboxydichorda</taxon>
    </lineage>
</organism>